<evidence type="ECO:0000256" key="7">
    <source>
        <dbReference type="ARBA" id="ARBA00022475"/>
    </source>
</evidence>
<keyword evidence="8" id="KW-0997">Cell inner membrane</keyword>
<dbReference type="PRINTS" id="PR00164">
    <property type="entry name" value="ABC2TRNSPORT"/>
</dbReference>
<keyword evidence="16" id="KW-1185">Reference proteome</keyword>
<feature type="transmembrane region" description="Helical" evidence="13">
    <location>
        <begin position="172"/>
        <end position="191"/>
    </location>
</feature>
<dbReference type="InterPro" id="IPR051784">
    <property type="entry name" value="Nod_factor_ABC_transporter"/>
</dbReference>
<dbReference type="GO" id="GO:0140359">
    <property type="term" value="F:ABC-type transporter activity"/>
    <property type="evidence" value="ECO:0007669"/>
    <property type="project" value="InterPro"/>
</dbReference>
<dbReference type="PIRSF" id="PIRSF006648">
    <property type="entry name" value="DrrB"/>
    <property type="match status" value="1"/>
</dbReference>
<dbReference type="GO" id="GO:0015772">
    <property type="term" value="P:oligosaccharide transport"/>
    <property type="evidence" value="ECO:0007669"/>
    <property type="project" value="InterPro"/>
</dbReference>
<evidence type="ECO:0000256" key="11">
    <source>
        <dbReference type="ARBA" id="ARBA00023136"/>
    </source>
</evidence>
<evidence type="ECO:0000313" key="16">
    <source>
        <dbReference type="Proteomes" id="UP001320159"/>
    </source>
</evidence>
<comment type="subunit">
    <text evidence="3">The complex is composed of two ATP-binding proteins (NodI) and two transmembrane proteins (NodJ).</text>
</comment>
<evidence type="ECO:0000256" key="9">
    <source>
        <dbReference type="ARBA" id="ARBA00022692"/>
    </source>
</evidence>
<evidence type="ECO:0000256" key="6">
    <source>
        <dbReference type="ARBA" id="ARBA00022458"/>
    </source>
</evidence>
<dbReference type="InterPro" id="IPR005981">
    <property type="entry name" value="ABC_transptNodJ"/>
</dbReference>
<keyword evidence="5" id="KW-0813">Transport</keyword>
<feature type="transmembrane region" description="Helical" evidence="13">
    <location>
        <begin position="232"/>
        <end position="250"/>
    </location>
</feature>
<dbReference type="NCBIfam" id="TIGR01291">
    <property type="entry name" value="nodJ"/>
    <property type="match status" value="1"/>
</dbReference>
<evidence type="ECO:0000256" key="1">
    <source>
        <dbReference type="ARBA" id="ARBA00004429"/>
    </source>
</evidence>
<keyword evidence="10 13" id="KW-1133">Transmembrane helix</keyword>
<evidence type="ECO:0000256" key="2">
    <source>
        <dbReference type="ARBA" id="ARBA00008394"/>
    </source>
</evidence>
<keyword evidence="11 13" id="KW-0472">Membrane</keyword>
<name>A0AAP2RDV8_9EURY</name>
<dbReference type="InterPro" id="IPR047817">
    <property type="entry name" value="ABC2_TM_bact-type"/>
</dbReference>
<dbReference type="InterPro" id="IPR013525">
    <property type="entry name" value="ABC2_TM"/>
</dbReference>
<dbReference type="AlphaFoldDB" id="A0AAP2RDV8"/>
<proteinExistence type="inferred from homology"/>
<comment type="function">
    <text evidence="12">Part of the ABC transporter complex NodIJ involved in the export of the nodulation factors (Nod factors), the bacterial signal molecules that induce symbiosis and subsequent nodulation induction. Nod factors are LCO (lipo-chitin oligosaccharide), a modified beta-1,4-linked N-acetylglucosamine oligosaccharide. This subunit encodes the transporter.</text>
</comment>
<evidence type="ECO:0000256" key="12">
    <source>
        <dbReference type="ARBA" id="ARBA00025119"/>
    </source>
</evidence>
<dbReference type="Pfam" id="PF01061">
    <property type="entry name" value="ABC2_membrane"/>
    <property type="match status" value="1"/>
</dbReference>
<evidence type="ECO:0000256" key="4">
    <source>
        <dbReference type="ARBA" id="ARBA00014639"/>
    </source>
</evidence>
<keyword evidence="7" id="KW-1003">Cell membrane</keyword>
<dbReference type="InterPro" id="IPR000412">
    <property type="entry name" value="ABC_2_transport"/>
</dbReference>
<evidence type="ECO:0000259" key="14">
    <source>
        <dbReference type="PROSITE" id="PS51012"/>
    </source>
</evidence>
<evidence type="ECO:0000313" key="15">
    <source>
        <dbReference type="EMBL" id="MCD1294830.1"/>
    </source>
</evidence>
<dbReference type="Proteomes" id="UP001320159">
    <property type="component" value="Unassembled WGS sequence"/>
</dbReference>
<dbReference type="EMBL" id="PGCK01000005">
    <property type="protein sequence ID" value="MCD1294830.1"/>
    <property type="molecule type" value="Genomic_DNA"/>
</dbReference>
<feature type="transmembrane region" description="Helical" evidence="13">
    <location>
        <begin position="59"/>
        <end position="81"/>
    </location>
</feature>
<reference evidence="15 16" key="1">
    <citation type="submission" date="2017-11" db="EMBL/GenBank/DDBJ databases">
        <title>Isolation and Characterization of Family Methanocellaceae Species from Potential Methane Hydrate Area Offshore Southwestern Taiwan.</title>
        <authorList>
            <person name="Zhang W.-L."/>
            <person name="Chen W.-C."/>
            <person name="Lai M.-C."/>
            <person name="Chen S.-C."/>
        </authorList>
    </citation>
    <scope>NUCLEOTIDE SEQUENCE [LARGE SCALE GENOMIC DNA]</scope>
    <source>
        <strain evidence="15 16">CWC-04</strain>
    </source>
</reference>
<keyword evidence="6" id="KW-0536">Nodulation</keyword>
<feature type="domain" description="ABC transmembrane type-2" evidence="14">
    <location>
        <begin position="27"/>
        <end position="253"/>
    </location>
</feature>
<dbReference type="PANTHER" id="PTHR43229:SF2">
    <property type="entry name" value="NODULATION PROTEIN J"/>
    <property type="match status" value="1"/>
</dbReference>
<feature type="transmembrane region" description="Helical" evidence="13">
    <location>
        <begin position="143"/>
        <end position="166"/>
    </location>
</feature>
<comment type="similarity">
    <text evidence="2">Belongs to the ABC-2 integral membrane protein family. Lipooligosaccharide exporter (TC 3.A.1.102) subfamily.</text>
</comment>
<feature type="transmembrane region" description="Helical" evidence="13">
    <location>
        <begin position="120"/>
        <end position="136"/>
    </location>
</feature>
<dbReference type="GO" id="GO:0043190">
    <property type="term" value="C:ATP-binding cassette (ABC) transporter complex"/>
    <property type="evidence" value="ECO:0007669"/>
    <property type="project" value="InterPro"/>
</dbReference>
<comment type="subcellular location">
    <subcellularLocation>
        <location evidence="1">Cell inner membrane</location>
        <topology evidence="1">Multi-pass membrane protein</topology>
    </subcellularLocation>
</comment>
<comment type="caution">
    <text evidence="15">The sequence shown here is derived from an EMBL/GenBank/DDBJ whole genome shotgun (WGS) entry which is preliminary data.</text>
</comment>
<dbReference type="PROSITE" id="PS51012">
    <property type="entry name" value="ABC_TM2"/>
    <property type="match status" value="1"/>
</dbReference>
<evidence type="ECO:0000256" key="3">
    <source>
        <dbReference type="ARBA" id="ARBA00011350"/>
    </source>
</evidence>
<evidence type="ECO:0000256" key="5">
    <source>
        <dbReference type="ARBA" id="ARBA00022448"/>
    </source>
</evidence>
<sequence length="256" mass="28645">MKIELPTLRARHIWSRNRDVFKKFALSSILPYFAEPLLFILALGYGLGIFVGEINGVSYAQFLAPGILSSSAMFAASYECTYSTFVRMIFQKTFDAILCTPLMVEDIVLGEILWGATKSLISGICIFIVILALGLISLESAVIIIPTIIIVGLMFSSLSMFFTSIVPTIDSFNYYFTLLVSPMFLLSGVFFPIENLPPIVKDISWWLPLTHAVNIIRSAALGEHNPSFLLDISWMIVFTLIFYALSTVLMKKRLIQ</sequence>
<keyword evidence="9 13" id="KW-0812">Transmembrane</keyword>
<organism evidence="15 16">
    <name type="scientific">Methanooceanicella nereidis</name>
    <dbReference type="NCBI Taxonomy" id="2052831"/>
    <lineage>
        <taxon>Archaea</taxon>
        <taxon>Methanobacteriati</taxon>
        <taxon>Methanobacteriota</taxon>
        <taxon>Stenosarchaea group</taxon>
        <taxon>Methanomicrobia</taxon>
        <taxon>Methanocellales</taxon>
        <taxon>Methanocellaceae</taxon>
        <taxon>Methanooceanicella</taxon>
    </lineage>
</organism>
<dbReference type="PANTHER" id="PTHR43229">
    <property type="entry name" value="NODULATION PROTEIN J"/>
    <property type="match status" value="1"/>
</dbReference>
<evidence type="ECO:0000256" key="13">
    <source>
        <dbReference type="SAM" id="Phobius"/>
    </source>
</evidence>
<evidence type="ECO:0000256" key="10">
    <source>
        <dbReference type="ARBA" id="ARBA00022989"/>
    </source>
</evidence>
<gene>
    <name evidence="15" type="ORF">CUJ83_07435</name>
</gene>
<accession>A0AAP2RDV8</accession>
<protein>
    <recommendedName>
        <fullName evidence="4">Nodulation protein J</fullName>
    </recommendedName>
</protein>
<feature type="transmembrane region" description="Helical" evidence="13">
    <location>
        <begin position="24"/>
        <end position="47"/>
    </location>
</feature>
<evidence type="ECO:0000256" key="8">
    <source>
        <dbReference type="ARBA" id="ARBA00022519"/>
    </source>
</evidence>